<reference evidence="1 2" key="1">
    <citation type="journal article" date="2019" name="Sci. Rep.">
        <title>Orb-weaving spider Araneus ventricosus genome elucidates the spidroin gene catalogue.</title>
        <authorList>
            <person name="Kono N."/>
            <person name="Nakamura H."/>
            <person name="Ohtoshi R."/>
            <person name="Moran D.A.P."/>
            <person name="Shinohara A."/>
            <person name="Yoshida Y."/>
            <person name="Fujiwara M."/>
            <person name="Mori M."/>
            <person name="Tomita M."/>
            <person name="Arakawa K."/>
        </authorList>
    </citation>
    <scope>NUCLEOTIDE SEQUENCE [LARGE SCALE GENOMIC DNA]</scope>
</reference>
<name>A0A4Y2UYU7_ARAVE</name>
<organism evidence="1 2">
    <name type="scientific">Araneus ventricosus</name>
    <name type="common">Orbweaver spider</name>
    <name type="synonym">Epeira ventricosa</name>
    <dbReference type="NCBI Taxonomy" id="182803"/>
    <lineage>
        <taxon>Eukaryota</taxon>
        <taxon>Metazoa</taxon>
        <taxon>Ecdysozoa</taxon>
        <taxon>Arthropoda</taxon>
        <taxon>Chelicerata</taxon>
        <taxon>Arachnida</taxon>
        <taxon>Araneae</taxon>
        <taxon>Araneomorphae</taxon>
        <taxon>Entelegynae</taxon>
        <taxon>Araneoidea</taxon>
        <taxon>Araneidae</taxon>
        <taxon>Araneus</taxon>
    </lineage>
</organism>
<dbReference type="EMBL" id="BGPR01041808">
    <property type="protein sequence ID" value="GBO18169.1"/>
    <property type="molecule type" value="Genomic_DNA"/>
</dbReference>
<evidence type="ECO:0000313" key="1">
    <source>
        <dbReference type="EMBL" id="GBO18169.1"/>
    </source>
</evidence>
<gene>
    <name evidence="1" type="ORF">AVEN_78627_1</name>
</gene>
<accession>A0A4Y2UYU7</accession>
<proteinExistence type="predicted"/>
<keyword evidence="2" id="KW-1185">Reference proteome</keyword>
<dbReference type="Proteomes" id="UP000499080">
    <property type="component" value="Unassembled WGS sequence"/>
</dbReference>
<evidence type="ECO:0000313" key="2">
    <source>
        <dbReference type="Proteomes" id="UP000499080"/>
    </source>
</evidence>
<comment type="caution">
    <text evidence="1">The sequence shown here is derived from an EMBL/GenBank/DDBJ whole genome shotgun (WGS) entry which is preliminary data.</text>
</comment>
<sequence length="111" mass="12747">MNVGRQTDRTSVDWFYPKFVTETYKLYVLKTTYQISSRSSNGFELACSQTDRPEIPNSVFIDREDSKAAGDSSKMLSSNFFGDYNTFSLYTPYEKVKQSRSSPPLNFLAYS</sequence>
<dbReference type="AlphaFoldDB" id="A0A4Y2UYU7"/>
<protein>
    <submittedName>
        <fullName evidence="1">Uncharacterized protein</fullName>
    </submittedName>
</protein>